<feature type="region of interest" description="Disordered" evidence="4">
    <location>
        <begin position="202"/>
        <end position="306"/>
    </location>
</feature>
<proteinExistence type="inferred from homology"/>
<dbReference type="Proteomes" id="UP000325827">
    <property type="component" value="Unassembled WGS sequence"/>
</dbReference>
<comment type="caution">
    <text evidence="5">The sequence shown here is derived from an EMBL/GenBank/DDBJ whole genome shotgun (WGS) entry which is preliminary data.</text>
</comment>
<reference evidence="6" key="1">
    <citation type="submission" date="2019-09" db="EMBL/GenBank/DDBJ databases">
        <title>Mumia zhuanghuii sp. nov. isolated from the intestinal contents of plateau pika (Ochotona curzoniae) in the Qinghai-Tibet plateau of China.</title>
        <authorList>
            <person name="Tian Z."/>
        </authorList>
    </citation>
    <scope>NUCLEOTIDE SEQUENCE [LARGE SCALE GENOMIC DNA]</scope>
    <source>
        <strain evidence="6">JCM 30598</strain>
    </source>
</reference>
<accession>A0A5J5IZ68</accession>
<dbReference type="OrthoDB" id="9774290at2"/>
<evidence type="ECO:0000256" key="2">
    <source>
        <dbReference type="ARBA" id="ARBA00022679"/>
    </source>
</evidence>
<dbReference type="InterPro" id="IPR036129">
    <property type="entry name" value="Glycerate_kinase_sf"/>
</dbReference>
<dbReference type="SUPFAM" id="SSF110738">
    <property type="entry name" value="Glycerate kinase I"/>
    <property type="match status" value="1"/>
</dbReference>
<dbReference type="Gene3D" id="3.40.50.10350">
    <property type="entry name" value="Glycerate kinase, domain 1"/>
    <property type="match status" value="1"/>
</dbReference>
<evidence type="ECO:0000256" key="3">
    <source>
        <dbReference type="ARBA" id="ARBA00022777"/>
    </source>
</evidence>
<dbReference type="Gene3D" id="3.90.1510.10">
    <property type="entry name" value="Glycerate kinase, domain 2"/>
    <property type="match status" value="1"/>
</dbReference>
<name>A0A5J5IZ68_9MICO</name>
<dbReference type="GO" id="GO:0008887">
    <property type="term" value="F:glycerate kinase activity"/>
    <property type="evidence" value="ECO:0007669"/>
    <property type="project" value="InterPro"/>
</dbReference>
<dbReference type="EMBL" id="VYSA01000007">
    <property type="protein sequence ID" value="KAA9104767.1"/>
    <property type="molecule type" value="Genomic_DNA"/>
</dbReference>
<sequence>MTVGRGQRSISVETVILIAPNKFSGSMTAPEAADAITGIHRVLPANRLPIATVADGGEGTVDEFMHARGERRLAQVRGPLGTERLSPRTVYVGAAHWSRRRRRSACDWSILRHAESPSTDVTVALGGTATSDGGIGMTAALGIELIGRDGSLFDDTQSDLLEVARIRATEATAPRDVEVIEARACARRHARVPSLYWTCSESTDCRGRPIRSSPAKGRRTRRPSRAWPPQRWRDARTSGDCPSSRSAESPNRRQGGRWPLPHDPPTACPDARRRGLVPRCDDPRPARQGAHRRDIAAGRATASLVP</sequence>
<dbReference type="PANTHER" id="PTHR21599">
    <property type="entry name" value="GLYCERATE KINASE"/>
    <property type="match status" value="1"/>
</dbReference>
<evidence type="ECO:0000313" key="5">
    <source>
        <dbReference type="EMBL" id="KAA9104767.1"/>
    </source>
</evidence>
<dbReference type="Pfam" id="PF02595">
    <property type="entry name" value="Gly_kinase"/>
    <property type="match status" value="2"/>
</dbReference>
<protein>
    <submittedName>
        <fullName evidence="5">Glycerate kinase</fullName>
    </submittedName>
</protein>
<dbReference type="InterPro" id="IPR004381">
    <property type="entry name" value="Glycerate_kinase"/>
</dbReference>
<dbReference type="PANTHER" id="PTHR21599:SF0">
    <property type="entry name" value="GLYCERATE KINASE"/>
    <property type="match status" value="1"/>
</dbReference>
<feature type="compositionally biased region" description="Basic and acidic residues" evidence="4">
    <location>
        <begin position="279"/>
        <end position="296"/>
    </location>
</feature>
<organism evidence="5 6">
    <name type="scientific">Microbacterium rhizomatis</name>
    <dbReference type="NCBI Taxonomy" id="1631477"/>
    <lineage>
        <taxon>Bacteria</taxon>
        <taxon>Bacillati</taxon>
        <taxon>Actinomycetota</taxon>
        <taxon>Actinomycetes</taxon>
        <taxon>Micrococcales</taxon>
        <taxon>Microbacteriaceae</taxon>
        <taxon>Microbacterium</taxon>
    </lineage>
</organism>
<keyword evidence="2" id="KW-0808">Transferase</keyword>
<feature type="compositionally biased region" description="Polar residues" evidence="4">
    <location>
        <begin position="240"/>
        <end position="249"/>
    </location>
</feature>
<dbReference type="AlphaFoldDB" id="A0A5J5IZ68"/>
<gene>
    <name evidence="5" type="ORF">F6B43_19010</name>
</gene>
<comment type="similarity">
    <text evidence="1">Belongs to the glycerate kinase type-1 family.</text>
</comment>
<dbReference type="GO" id="GO:0031388">
    <property type="term" value="P:organic acid phosphorylation"/>
    <property type="evidence" value="ECO:0007669"/>
    <property type="project" value="InterPro"/>
</dbReference>
<keyword evidence="3 5" id="KW-0418">Kinase</keyword>
<evidence type="ECO:0000256" key="4">
    <source>
        <dbReference type="SAM" id="MobiDB-lite"/>
    </source>
</evidence>
<dbReference type="InterPro" id="IPR018197">
    <property type="entry name" value="Glycerate_kinase_RE-like"/>
</dbReference>
<evidence type="ECO:0000256" key="1">
    <source>
        <dbReference type="ARBA" id="ARBA00006284"/>
    </source>
</evidence>
<dbReference type="InterPro" id="IPR018193">
    <property type="entry name" value="Glyc_kinase_flavodox-like_fold"/>
</dbReference>
<keyword evidence="6" id="KW-1185">Reference proteome</keyword>
<evidence type="ECO:0000313" key="6">
    <source>
        <dbReference type="Proteomes" id="UP000325827"/>
    </source>
</evidence>